<dbReference type="EMBL" id="FNHL01000002">
    <property type="protein sequence ID" value="SDM51200.1"/>
    <property type="molecule type" value="Genomic_DNA"/>
</dbReference>
<gene>
    <name evidence="2" type="ORF">SAMN04487949_1912</name>
</gene>
<dbReference type="STRING" id="660521.SAMN04487949_1912"/>
<evidence type="ECO:0000313" key="3">
    <source>
        <dbReference type="Proteomes" id="UP000199451"/>
    </source>
</evidence>
<dbReference type="Proteomes" id="UP000199451">
    <property type="component" value="Unassembled WGS sequence"/>
</dbReference>
<accession>A0A1G9TTS8</accession>
<sequence>MSLFDAVADRPLTVESSDRTRHERDTSSDFVRVSTVYALHGDGVTGQGEDVTYDAEDHDALADAPPLVGDGDDQLAPGEYSFAEFSDALDDVDLFPTKDPERKTGHAYRRWAVESAGLDLALKQAETNLGAALGQEYGPLRFVVSTRLGEPPSTDRVHDLLDAYPDTEFKLDPISEWDDEIVDDLASTGAVRILDLKGQYEGTDVDQPPDPELYQRVFDGFGEAVVEDPGFTDGTALLLENNVPRISWDYPITGVDSIEKLPFPPQWLNIKPSRFGTVESLFDTLEYAAENNITLYGGGQFELSVGRDHIQALASLFYADGPNDVAPGVYNDPEIPEDAPTSPLQPSAEPDGLGFSF</sequence>
<dbReference type="RefSeq" id="WP_089697062.1">
    <property type="nucleotide sequence ID" value="NZ_FNHL01000002.1"/>
</dbReference>
<dbReference type="InterPro" id="IPR029017">
    <property type="entry name" value="Enolase-like_N"/>
</dbReference>
<dbReference type="OrthoDB" id="155947at2157"/>
<dbReference type="Gene3D" id="3.20.20.120">
    <property type="entry name" value="Enolase-like C-terminal domain"/>
    <property type="match status" value="1"/>
</dbReference>
<proteinExistence type="predicted"/>
<keyword evidence="3" id="KW-1185">Reference proteome</keyword>
<protein>
    <recommendedName>
        <fullName evidence="4">L-alanine-DL-glutamate epimerase</fullName>
    </recommendedName>
</protein>
<dbReference type="SUPFAM" id="SSF51604">
    <property type="entry name" value="Enolase C-terminal domain-like"/>
    <property type="match status" value="1"/>
</dbReference>
<reference evidence="3" key="1">
    <citation type="submission" date="2016-10" db="EMBL/GenBank/DDBJ databases">
        <authorList>
            <person name="Varghese N."/>
            <person name="Submissions S."/>
        </authorList>
    </citation>
    <scope>NUCLEOTIDE SEQUENCE [LARGE SCALE GENOMIC DNA]</scope>
    <source>
        <strain evidence="3">CGMCC 1.10119</strain>
    </source>
</reference>
<dbReference type="Gene3D" id="3.30.390.10">
    <property type="entry name" value="Enolase-like, N-terminal domain"/>
    <property type="match status" value="1"/>
</dbReference>
<name>A0A1G9TTS8_9EURY</name>
<dbReference type="AlphaFoldDB" id="A0A1G9TTS8"/>
<evidence type="ECO:0000313" key="2">
    <source>
        <dbReference type="EMBL" id="SDM51200.1"/>
    </source>
</evidence>
<dbReference type="InterPro" id="IPR036849">
    <property type="entry name" value="Enolase-like_C_sf"/>
</dbReference>
<evidence type="ECO:0000256" key="1">
    <source>
        <dbReference type="SAM" id="MobiDB-lite"/>
    </source>
</evidence>
<feature type="region of interest" description="Disordered" evidence="1">
    <location>
        <begin position="1"/>
        <end position="27"/>
    </location>
</feature>
<feature type="region of interest" description="Disordered" evidence="1">
    <location>
        <begin position="327"/>
        <end position="357"/>
    </location>
</feature>
<feature type="compositionally biased region" description="Basic and acidic residues" evidence="1">
    <location>
        <begin position="16"/>
        <end position="27"/>
    </location>
</feature>
<organism evidence="2 3">
    <name type="scientific">Halogranum gelatinilyticum</name>
    <dbReference type="NCBI Taxonomy" id="660521"/>
    <lineage>
        <taxon>Archaea</taxon>
        <taxon>Methanobacteriati</taxon>
        <taxon>Methanobacteriota</taxon>
        <taxon>Stenosarchaea group</taxon>
        <taxon>Halobacteria</taxon>
        <taxon>Halobacteriales</taxon>
        <taxon>Haloferacaceae</taxon>
    </lineage>
</organism>
<evidence type="ECO:0008006" key="4">
    <source>
        <dbReference type="Google" id="ProtNLM"/>
    </source>
</evidence>